<dbReference type="InterPro" id="IPR037171">
    <property type="entry name" value="NagB/RpiA_transferase-like"/>
</dbReference>
<evidence type="ECO:0000313" key="16">
    <source>
        <dbReference type="EMBL" id="KAF6280725.1"/>
    </source>
</evidence>
<evidence type="ECO:0000256" key="13">
    <source>
        <dbReference type="ARBA" id="ARBA00050033"/>
    </source>
</evidence>
<dbReference type="InterPro" id="IPR004547">
    <property type="entry name" value="Glucosamine6P_isomerase"/>
</dbReference>
<keyword evidence="8" id="KW-0378">Hydrolase</keyword>
<evidence type="ECO:0000259" key="15">
    <source>
        <dbReference type="Pfam" id="PF01182"/>
    </source>
</evidence>
<dbReference type="CDD" id="cd01399">
    <property type="entry name" value="GlcN6P_deaminase"/>
    <property type="match status" value="1"/>
</dbReference>
<comment type="catalytic activity">
    <reaction evidence="11">
        <text>alpha-D-glucosamine 6-phosphate + H2O = beta-D-fructose 6-phosphate + NH4(+)</text>
        <dbReference type="Rhea" id="RHEA:12172"/>
        <dbReference type="ChEBI" id="CHEBI:15377"/>
        <dbReference type="ChEBI" id="CHEBI:28938"/>
        <dbReference type="ChEBI" id="CHEBI:57634"/>
        <dbReference type="ChEBI" id="CHEBI:75989"/>
        <dbReference type="EC" id="3.5.99.6"/>
    </reaction>
    <physiologicalReaction direction="left-to-right" evidence="11">
        <dbReference type="Rhea" id="RHEA:12173"/>
    </physiologicalReaction>
    <physiologicalReaction direction="right-to-left" evidence="11">
        <dbReference type="Rhea" id="RHEA:12174"/>
    </physiologicalReaction>
</comment>
<reference evidence="16 17" key="1">
    <citation type="journal article" date="2020" name="Nature">
        <title>Six reference-quality genomes reveal evolution of bat adaptations.</title>
        <authorList>
            <person name="Jebb D."/>
            <person name="Huang Z."/>
            <person name="Pippel M."/>
            <person name="Hughes G.M."/>
            <person name="Lavrichenko K."/>
            <person name="Devanna P."/>
            <person name="Winkler S."/>
            <person name="Jermiin L.S."/>
            <person name="Skirmuntt E.C."/>
            <person name="Katzourakis A."/>
            <person name="Burkitt-Gray L."/>
            <person name="Ray D.A."/>
            <person name="Sullivan K.A.M."/>
            <person name="Roscito J.G."/>
            <person name="Kirilenko B.M."/>
            <person name="Davalos L.M."/>
            <person name="Corthals A.P."/>
            <person name="Power M.L."/>
            <person name="Jones G."/>
            <person name="Ransome R.D."/>
            <person name="Dechmann D.K.N."/>
            <person name="Locatelli A.G."/>
            <person name="Puechmaille S.J."/>
            <person name="Fedrigo O."/>
            <person name="Jarvis E.D."/>
            <person name="Hiller M."/>
            <person name="Vernes S.C."/>
            <person name="Myers E.W."/>
            <person name="Teeling E.C."/>
        </authorList>
    </citation>
    <scope>NUCLEOTIDE SEQUENCE [LARGE SCALE GENOMIC DNA]</scope>
    <source>
        <strain evidence="16">MRhiFer1</strain>
        <tissue evidence="16">Lung</tissue>
    </source>
</reference>
<dbReference type="PANTHER" id="PTHR11280:SF8">
    <property type="entry name" value="GLUCOSAMINE-6-PHOSPHATE ISOMERASE 1"/>
    <property type="match status" value="1"/>
</dbReference>
<dbReference type="GO" id="GO:0006048">
    <property type="term" value="P:UDP-N-acetylglucosamine biosynthetic process"/>
    <property type="evidence" value="ECO:0007669"/>
    <property type="project" value="UniProtKB-UniPathway"/>
</dbReference>
<comment type="function">
    <text evidence="12">Catalyzes the reversible conversion of alpha-D-glucosamine 6-phosphate (GlcN-6P) into beta-D-fructose 6-phosphate (Fru-6P) and ammonium ion, a regulatory reaction step in de novo uridine diphosphate-N-acetyl-alpha-D-glucosamine (UDP-GlcNAc) biosynthesis via hexosamine pathway. Deamination is coupled to aldo-keto isomerization mediating the metabolic flux from UDP-GlcNAc toward Fru-6P. At high ammonium level can drive amination and isomerization of Fru-6P toward hexosamines and UDP-GlcNAc synthesis. Has a role in fine tuning the metabolic fluctuations of cytosolic UDP-GlcNAc and their effects on hyaluronan synthesis that occur during tissue remodeling. Seems to trigger calcium oscillations in mammalian eggs. These oscillations serve as the essential trigger for egg activation and early development of the embryo.</text>
</comment>
<dbReference type="GO" id="GO:0019262">
    <property type="term" value="P:N-acetylneuraminate catabolic process"/>
    <property type="evidence" value="ECO:0007669"/>
    <property type="project" value="TreeGrafter"/>
</dbReference>
<dbReference type="GO" id="GO:0006046">
    <property type="term" value="P:N-acetylglucosamine catabolic process"/>
    <property type="evidence" value="ECO:0007669"/>
    <property type="project" value="TreeGrafter"/>
</dbReference>
<comment type="subcellular location">
    <subcellularLocation>
        <location evidence="1">Cytoplasm</location>
    </subcellularLocation>
</comment>
<dbReference type="GO" id="GO:0005737">
    <property type="term" value="C:cytoplasm"/>
    <property type="evidence" value="ECO:0007669"/>
    <property type="project" value="UniProtKB-SubCell"/>
</dbReference>
<evidence type="ECO:0000256" key="5">
    <source>
        <dbReference type="ARBA" id="ARBA00012680"/>
    </source>
</evidence>
<keyword evidence="9" id="KW-0413">Isomerase</keyword>
<dbReference type="GO" id="GO:0042802">
    <property type="term" value="F:identical protein binding"/>
    <property type="evidence" value="ECO:0007669"/>
    <property type="project" value="TreeGrafter"/>
</dbReference>
<evidence type="ECO:0000256" key="10">
    <source>
        <dbReference type="ARBA" id="ARBA00023277"/>
    </source>
</evidence>
<dbReference type="GO" id="GO:0016853">
    <property type="term" value="F:isomerase activity"/>
    <property type="evidence" value="ECO:0007669"/>
    <property type="project" value="UniProtKB-KW"/>
</dbReference>
<dbReference type="UniPathway" id="UPA00113">
    <property type="reaction ID" value="UER00528"/>
</dbReference>
<protein>
    <recommendedName>
        <fullName evidence="13">Glucosamine-6-phosphate deaminase 1</fullName>
        <ecNumber evidence="5">3.5.99.6</ecNumber>
    </recommendedName>
    <alternativeName>
        <fullName evidence="14">Glucosamine-6-phosphate isomerase 1</fullName>
    </alternativeName>
</protein>
<evidence type="ECO:0000256" key="12">
    <source>
        <dbReference type="ARBA" id="ARBA00045295"/>
    </source>
</evidence>
<keyword evidence="10" id="KW-0119">Carbohydrate metabolism</keyword>
<dbReference type="EMBL" id="JACAGC010000024">
    <property type="protein sequence ID" value="KAF6280725.1"/>
    <property type="molecule type" value="Genomic_DNA"/>
</dbReference>
<evidence type="ECO:0000256" key="11">
    <source>
        <dbReference type="ARBA" id="ARBA00033665"/>
    </source>
</evidence>
<dbReference type="Proteomes" id="UP000585614">
    <property type="component" value="Unassembled WGS sequence"/>
</dbReference>
<evidence type="ECO:0000256" key="8">
    <source>
        <dbReference type="ARBA" id="ARBA00022801"/>
    </source>
</evidence>
<evidence type="ECO:0000256" key="2">
    <source>
        <dbReference type="ARBA" id="ARBA00004775"/>
    </source>
</evidence>
<name>A0A7J7RXT4_RHIFE</name>
<proteinExistence type="inferred from homology"/>
<gene>
    <name evidence="16" type="ORF">mRhiFer1_005825</name>
</gene>
<dbReference type="EC" id="3.5.99.6" evidence="5"/>
<evidence type="ECO:0000256" key="4">
    <source>
        <dbReference type="ARBA" id="ARBA00011643"/>
    </source>
</evidence>
<dbReference type="GO" id="GO:0005975">
    <property type="term" value="P:carbohydrate metabolic process"/>
    <property type="evidence" value="ECO:0007669"/>
    <property type="project" value="InterPro"/>
</dbReference>
<feature type="domain" description="Glucosamine/galactosamine-6-phosphate isomerase" evidence="15">
    <location>
        <begin position="16"/>
        <end position="129"/>
    </location>
</feature>
<dbReference type="SUPFAM" id="SSF100950">
    <property type="entry name" value="NagB/RpiA/CoA transferase-like"/>
    <property type="match status" value="1"/>
</dbReference>
<dbReference type="GO" id="GO:0004342">
    <property type="term" value="F:glucosamine-6-phosphate deaminase activity"/>
    <property type="evidence" value="ECO:0007669"/>
    <property type="project" value="UniProtKB-EC"/>
</dbReference>
<dbReference type="Pfam" id="PF01182">
    <property type="entry name" value="Glucosamine_iso"/>
    <property type="match status" value="1"/>
</dbReference>
<evidence type="ECO:0000256" key="6">
    <source>
        <dbReference type="ARBA" id="ARBA00022490"/>
    </source>
</evidence>
<keyword evidence="6" id="KW-0963">Cytoplasm</keyword>
<comment type="similarity">
    <text evidence="3">Belongs to the glucosamine/galactosamine-6-phosphate isomerase family.</text>
</comment>
<evidence type="ECO:0000313" key="17">
    <source>
        <dbReference type="Proteomes" id="UP000585614"/>
    </source>
</evidence>
<comment type="subunit">
    <text evidence="4">Homohexamer.</text>
</comment>
<dbReference type="PANTHER" id="PTHR11280">
    <property type="entry name" value="GLUCOSAMINE-6-PHOSPHATE ISOMERASE"/>
    <property type="match status" value="1"/>
</dbReference>
<dbReference type="InterPro" id="IPR006148">
    <property type="entry name" value="Glc/Gal-6P_isomerase"/>
</dbReference>
<evidence type="ECO:0000256" key="9">
    <source>
        <dbReference type="ARBA" id="ARBA00023235"/>
    </source>
</evidence>
<comment type="caution">
    <text evidence="16">The sequence shown here is derived from an EMBL/GenBank/DDBJ whole genome shotgun (WGS) entry which is preliminary data.</text>
</comment>
<evidence type="ECO:0000256" key="3">
    <source>
        <dbReference type="ARBA" id="ARBA00005526"/>
    </source>
</evidence>
<comment type="pathway">
    <text evidence="2">Nucleotide-sugar biosynthesis; UDP-N-acetyl-alpha-D-glucosamine biosynthesis; alpha-D-glucosamine 6-phosphate from D-fructose 6-phosphate: step 1/1.</text>
</comment>
<keyword evidence="7" id="KW-0597">Phosphoprotein</keyword>
<organism evidence="16 17">
    <name type="scientific">Rhinolophus ferrumequinum</name>
    <name type="common">Greater horseshoe bat</name>
    <dbReference type="NCBI Taxonomy" id="59479"/>
    <lineage>
        <taxon>Eukaryota</taxon>
        <taxon>Metazoa</taxon>
        <taxon>Chordata</taxon>
        <taxon>Craniata</taxon>
        <taxon>Vertebrata</taxon>
        <taxon>Euteleostomi</taxon>
        <taxon>Mammalia</taxon>
        <taxon>Eutheria</taxon>
        <taxon>Laurasiatheria</taxon>
        <taxon>Chiroptera</taxon>
        <taxon>Yinpterochiroptera</taxon>
        <taxon>Rhinolophoidea</taxon>
        <taxon>Rhinolophidae</taxon>
        <taxon>Rhinolophinae</taxon>
        <taxon>Rhinolophus</taxon>
    </lineage>
</organism>
<dbReference type="GO" id="GO:0006043">
    <property type="term" value="P:glucosamine catabolic process"/>
    <property type="evidence" value="ECO:0007669"/>
    <property type="project" value="TreeGrafter"/>
</dbReference>
<dbReference type="AlphaFoldDB" id="A0A7J7RXT4"/>
<evidence type="ECO:0000256" key="14">
    <source>
        <dbReference type="ARBA" id="ARBA00050060"/>
    </source>
</evidence>
<evidence type="ECO:0000256" key="1">
    <source>
        <dbReference type="ARBA" id="ARBA00004496"/>
    </source>
</evidence>
<sequence length="177" mass="20088">MKLIILDHYSQASEWAAKYIRNRIIQFNPGPDKYFTLGLPTGSTPLGCYKKLIEYYKNGDLSFKYVKTFNMDEYVGLPRDHPESYHSFMWNNFFKHIDIHPENTHILDGNAADLQAECDTFEEKIKAAGGIELFVGGDDPYHRCSQGVRSIQGHRGGREPHVDSVCLPAASPHGVRV</sequence>
<dbReference type="Gene3D" id="3.40.50.1360">
    <property type="match status" value="1"/>
</dbReference>
<evidence type="ECO:0000256" key="7">
    <source>
        <dbReference type="ARBA" id="ARBA00022553"/>
    </source>
</evidence>
<accession>A0A7J7RXT4</accession>